<sequence>METADIARLERELVLLRSRVQRLERDLCSVQPLVRTARRLAPWDFTPYQVRPDGDWVAVDRRRMEELLAALAGIDHWAPWRTPIEPRPQP</sequence>
<proteinExistence type="predicted"/>
<dbReference type="RefSeq" id="WP_097207138.1">
    <property type="nucleotide sequence ID" value="NZ_JACHXB010000002.1"/>
</dbReference>
<name>A0A285EDP3_9ACTN</name>
<accession>A0A285EDP3</accession>
<dbReference type="Proteomes" id="UP000219514">
    <property type="component" value="Unassembled WGS sequence"/>
</dbReference>
<dbReference type="AlphaFoldDB" id="A0A285EDP3"/>
<evidence type="ECO:0000313" key="2">
    <source>
        <dbReference type="Proteomes" id="UP000219514"/>
    </source>
</evidence>
<organism evidence="1 2">
    <name type="scientific">Geodermatophilus sabuli</name>
    <dbReference type="NCBI Taxonomy" id="1564158"/>
    <lineage>
        <taxon>Bacteria</taxon>
        <taxon>Bacillati</taxon>
        <taxon>Actinomycetota</taxon>
        <taxon>Actinomycetes</taxon>
        <taxon>Geodermatophilales</taxon>
        <taxon>Geodermatophilaceae</taxon>
        <taxon>Geodermatophilus</taxon>
    </lineage>
</organism>
<dbReference type="EMBL" id="OBDO01000006">
    <property type="protein sequence ID" value="SNX97145.1"/>
    <property type="molecule type" value="Genomic_DNA"/>
</dbReference>
<protein>
    <submittedName>
        <fullName evidence="1">Uncharacterized protein</fullName>
    </submittedName>
</protein>
<evidence type="ECO:0000313" key="1">
    <source>
        <dbReference type="EMBL" id="SNX97145.1"/>
    </source>
</evidence>
<gene>
    <name evidence="1" type="ORF">SAMN06893097_10695</name>
</gene>
<keyword evidence="2" id="KW-1185">Reference proteome</keyword>
<reference evidence="1 2" key="1">
    <citation type="submission" date="2017-09" db="EMBL/GenBank/DDBJ databases">
        <authorList>
            <person name="Ehlers B."/>
            <person name="Leendertz F.H."/>
        </authorList>
    </citation>
    <scope>NUCLEOTIDE SEQUENCE [LARGE SCALE GENOMIC DNA]</scope>
    <source>
        <strain evidence="1 2">DSM 46844</strain>
    </source>
</reference>
<dbReference type="OrthoDB" id="2974007at2"/>